<dbReference type="PANTHER" id="PTHR47655">
    <property type="entry name" value="QUINIC ACID UTILIZATION ACTIVATOR"/>
    <property type="match status" value="1"/>
</dbReference>
<evidence type="ECO:0000313" key="5">
    <source>
        <dbReference type="EMBL" id="KAK0388162.1"/>
    </source>
</evidence>
<protein>
    <recommendedName>
        <fullName evidence="4">Zn(2)-C6 fungal-type domain-containing protein</fullName>
    </recommendedName>
</protein>
<dbReference type="InterPro" id="IPR001138">
    <property type="entry name" value="Zn2Cys6_DnaBD"/>
</dbReference>
<dbReference type="Gene3D" id="4.10.240.10">
    <property type="entry name" value="Zn(2)-C6 fungal-type DNA-binding domain"/>
    <property type="match status" value="1"/>
</dbReference>
<feature type="region of interest" description="Disordered" evidence="3">
    <location>
        <begin position="1"/>
        <end position="26"/>
    </location>
</feature>
<evidence type="ECO:0000313" key="6">
    <source>
        <dbReference type="Proteomes" id="UP001175261"/>
    </source>
</evidence>
<evidence type="ECO:0000256" key="2">
    <source>
        <dbReference type="ARBA" id="ARBA00023242"/>
    </source>
</evidence>
<dbReference type="SMART" id="SM00066">
    <property type="entry name" value="GAL4"/>
    <property type="match status" value="1"/>
</dbReference>
<feature type="domain" description="Zn(2)-C6 fungal-type" evidence="4">
    <location>
        <begin position="31"/>
        <end position="61"/>
    </location>
</feature>
<dbReference type="Pfam" id="PF00172">
    <property type="entry name" value="Zn_clus"/>
    <property type="match status" value="1"/>
</dbReference>
<feature type="region of interest" description="Disordered" evidence="3">
    <location>
        <begin position="41"/>
        <end position="67"/>
    </location>
</feature>
<reference evidence="5" key="1">
    <citation type="submission" date="2022-10" db="EMBL/GenBank/DDBJ databases">
        <title>Determination and structural analysis of whole genome sequence of Sarocladium strictum F4-1.</title>
        <authorList>
            <person name="Hu L."/>
            <person name="Jiang Y."/>
        </authorList>
    </citation>
    <scope>NUCLEOTIDE SEQUENCE</scope>
    <source>
        <strain evidence="5">F4-1</strain>
    </source>
</reference>
<keyword evidence="6" id="KW-1185">Reference proteome</keyword>
<dbReference type="GO" id="GO:0000981">
    <property type="term" value="F:DNA-binding transcription factor activity, RNA polymerase II-specific"/>
    <property type="evidence" value="ECO:0007669"/>
    <property type="project" value="InterPro"/>
</dbReference>
<dbReference type="PANTHER" id="PTHR47655:SF2">
    <property type="entry name" value="QUINIC ACID UTILIZATION ACTIVATOR"/>
    <property type="match status" value="1"/>
</dbReference>
<dbReference type="AlphaFoldDB" id="A0AA39GIT6"/>
<comment type="caution">
    <text evidence="5">The sequence shown here is derived from an EMBL/GenBank/DDBJ whole genome shotgun (WGS) entry which is preliminary data.</text>
</comment>
<feature type="compositionally biased region" description="Polar residues" evidence="3">
    <location>
        <begin position="51"/>
        <end position="63"/>
    </location>
</feature>
<dbReference type="Proteomes" id="UP001175261">
    <property type="component" value="Unassembled WGS sequence"/>
</dbReference>
<evidence type="ECO:0000256" key="3">
    <source>
        <dbReference type="SAM" id="MobiDB-lite"/>
    </source>
</evidence>
<evidence type="ECO:0000259" key="4">
    <source>
        <dbReference type="PROSITE" id="PS50048"/>
    </source>
</evidence>
<dbReference type="Pfam" id="PF04082">
    <property type="entry name" value="Fungal_trans"/>
    <property type="match status" value="1"/>
</dbReference>
<feature type="region of interest" description="Disordered" evidence="3">
    <location>
        <begin position="121"/>
        <end position="181"/>
    </location>
</feature>
<dbReference type="InterPro" id="IPR052783">
    <property type="entry name" value="Metabolic/Drug-Res_Regulator"/>
</dbReference>
<dbReference type="InterPro" id="IPR007219">
    <property type="entry name" value="XnlR_reg_dom"/>
</dbReference>
<dbReference type="CDD" id="cd12148">
    <property type="entry name" value="fungal_TF_MHR"/>
    <property type="match status" value="1"/>
</dbReference>
<proteinExistence type="predicted"/>
<keyword evidence="2" id="KW-0539">Nucleus</keyword>
<dbReference type="PROSITE" id="PS00463">
    <property type="entry name" value="ZN2_CY6_FUNGAL_1"/>
    <property type="match status" value="1"/>
</dbReference>
<dbReference type="GO" id="GO:0045944">
    <property type="term" value="P:positive regulation of transcription by RNA polymerase II"/>
    <property type="evidence" value="ECO:0007669"/>
    <property type="project" value="TreeGrafter"/>
</dbReference>
<dbReference type="SUPFAM" id="SSF57701">
    <property type="entry name" value="Zn2/Cys6 DNA-binding domain"/>
    <property type="match status" value="1"/>
</dbReference>
<dbReference type="InterPro" id="IPR036864">
    <property type="entry name" value="Zn2-C6_fun-type_DNA-bd_sf"/>
</dbReference>
<dbReference type="EMBL" id="JAPDFR010000003">
    <property type="protein sequence ID" value="KAK0388162.1"/>
    <property type="molecule type" value="Genomic_DNA"/>
</dbReference>
<keyword evidence="1" id="KW-0479">Metal-binding</keyword>
<dbReference type="CDD" id="cd00067">
    <property type="entry name" value="GAL4"/>
    <property type="match status" value="1"/>
</dbReference>
<dbReference type="GO" id="GO:0008270">
    <property type="term" value="F:zinc ion binding"/>
    <property type="evidence" value="ECO:0007669"/>
    <property type="project" value="InterPro"/>
</dbReference>
<organism evidence="5 6">
    <name type="scientific">Sarocladium strictum</name>
    <name type="common">Black bundle disease fungus</name>
    <name type="synonym">Acremonium strictum</name>
    <dbReference type="NCBI Taxonomy" id="5046"/>
    <lineage>
        <taxon>Eukaryota</taxon>
        <taxon>Fungi</taxon>
        <taxon>Dikarya</taxon>
        <taxon>Ascomycota</taxon>
        <taxon>Pezizomycotina</taxon>
        <taxon>Sordariomycetes</taxon>
        <taxon>Hypocreomycetidae</taxon>
        <taxon>Hypocreales</taxon>
        <taxon>Sarocladiaceae</taxon>
        <taxon>Sarocladium</taxon>
    </lineage>
</organism>
<name>A0AA39GIT6_SARSR</name>
<accession>A0AA39GIT6</accession>
<dbReference type="GO" id="GO:0003677">
    <property type="term" value="F:DNA binding"/>
    <property type="evidence" value="ECO:0007669"/>
    <property type="project" value="InterPro"/>
</dbReference>
<dbReference type="GO" id="GO:0006351">
    <property type="term" value="P:DNA-templated transcription"/>
    <property type="evidence" value="ECO:0007669"/>
    <property type="project" value="InterPro"/>
</dbReference>
<dbReference type="PROSITE" id="PS50048">
    <property type="entry name" value="ZN2_CY6_FUNGAL_2"/>
    <property type="match status" value="1"/>
</dbReference>
<gene>
    <name evidence="5" type="ORF">NLU13_4407</name>
</gene>
<sequence>MPRSRKRDESDNEPSNEATQAAPKRQRVSLACDACRAAREKCDGDKPQCGPCTSQKRQCSYTPASKKRGVATGYLRTLESSLAWLFDYSPESEKALQAFLSEKRALDPRLQKKWTKSRVHKEVTRMLSDAPPTQKDGSAADDSDQEIIDPGSSQYMDATPSDRVYSPQDRHSRARRGPETTIYQLPPNWRDLISIHFSHTHQWLPIVDREDLMRTIEAYPAHGLILSSDDAQCADHAQLWAVFALASFQAPTSDTGHDPKTLFSIARGLMPSEIRTYRQSHVSALLLHGLVLLGQDSPLAACLVIGSACRITLQLHASKKLDLTPSSTALREGLRPLGARIIAGCCVLETWASLTLGQPAVLSTELNQILQGLSMEDENEAAAQGSFLSRNSDSEAQAALLQLNRFGNLLEEGLRKRAIPGARRITTEDLVKSLYSQFSFCNCLIHEDTTPRKPSAYLLQLAFLTATVALAAQCRPSLLSTVFEVAETCLSSIGEMGTPPLAVALLKVVLAKADNVSGHEKRRWKDIIDRAQKPWLQPPEILRETSTLTVPPAAREMGIHRARENLPAAGFGNAPDFGQTASEQLHLEYASSSYQEQIPHDGLVSMGEGSAGIGTAGIISPEHGHSARPTAQLTHRMPLQSPSLAKGPALLYGNPVAQGIDYDAIMEELGSIDCNDVVESDQFLTNLGFAPDYDLGDMFQQGYFMG</sequence>
<evidence type="ECO:0000256" key="1">
    <source>
        <dbReference type="ARBA" id="ARBA00022723"/>
    </source>
</evidence>